<dbReference type="GO" id="GO:0016746">
    <property type="term" value="F:acyltransferase activity"/>
    <property type="evidence" value="ECO:0007669"/>
    <property type="project" value="UniProtKB-KW"/>
</dbReference>
<dbReference type="Gene3D" id="3.40.630.30">
    <property type="match status" value="1"/>
</dbReference>
<dbReference type="Pfam" id="PF13508">
    <property type="entry name" value="Acetyltransf_7"/>
    <property type="match status" value="1"/>
</dbReference>
<keyword evidence="2" id="KW-0808">Transferase</keyword>
<accession>A0ABW6S297</accession>
<sequence>MTAARLPHAPAPVVIDLSAAALRSRLHDALAVYVAAMDYPRGTEYHRAPMWTEHTARQGWQAVAAVVPDETGGFDLRSAPIVGIAYGYHGAPHQWWHQQVHNGMRRSGWAEYAARDLLADYFELTELHVHPSAQGHGLGETLLTRLLRARPERATLLSTPEVDREANRAWRLYRRQGFTDVVRHFVFSGDTRRFAVLGRPLPLQGPPIAEPPAPGPRP</sequence>
<dbReference type="EC" id="2.3.1.-" evidence="2"/>
<comment type="caution">
    <text evidence="2">The sequence shown here is derived from an EMBL/GenBank/DDBJ whole genome shotgun (WGS) entry which is preliminary data.</text>
</comment>
<protein>
    <submittedName>
        <fullName evidence="2">GNAT family N-acetyltransferase</fullName>
        <ecNumber evidence="2">2.3.1.-</ecNumber>
    </submittedName>
</protein>
<proteinExistence type="predicted"/>
<dbReference type="RefSeq" id="WP_051192951.1">
    <property type="nucleotide sequence ID" value="NZ_JBIAQY010000007.1"/>
</dbReference>
<evidence type="ECO:0000313" key="3">
    <source>
        <dbReference type="Proteomes" id="UP001601992"/>
    </source>
</evidence>
<reference evidence="2 3" key="1">
    <citation type="submission" date="2024-10" db="EMBL/GenBank/DDBJ databases">
        <title>The Natural Products Discovery Center: Release of the First 8490 Sequenced Strains for Exploring Actinobacteria Biosynthetic Diversity.</title>
        <authorList>
            <person name="Kalkreuter E."/>
            <person name="Kautsar S.A."/>
            <person name="Yang D."/>
            <person name="Bader C.D."/>
            <person name="Teijaro C.N."/>
            <person name="Fluegel L."/>
            <person name="Davis C.M."/>
            <person name="Simpson J.R."/>
            <person name="Lauterbach L."/>
            <person name="Steele A.D."/>
            <person name="Gui C."/>
            <person name="Meng S."/>
            <person name="Li G."/>
            <person name="Viehrig K."/>
            <person name="Ye F."/>
            <person name="Su P."/>
            <person name="Kiefer A.F."/>
            <person name="Nichols A."/>
            <person name="Cepeda A.J."/>
            <person name="Yan W."/>
            <person name="Fan B."/>
            <person name="Jiang Y."/>
            <person name="Adhikari A."/>
            <person name="Zheng C.-J."/>
            <person name="Schuster L."/>
            <person name="Cowan T.M."/>
            <person name="Smanski M.J."/>
            <person name="Chevrette M.G."/>
            <person name="De Carvalho L.P.S."/>
            <person name="Shen B."/>
        </authorList>
    </citation>
    <scope>NUCLEOTIDE SEQUENCE [LARGE SCALE GENOMIC DNA]</scope>
    <source>
        <strain evidence="2 3">NPDC002593</strain>
    </source>
</reference>
<keyword evidence="3" id="KW-1185">Reference proteome</keyword>
<dbReference type="EMBL" id="JBIAQY010000007">
    <property type="protein sequence ID" value="MFF3570418.1"/>
    <property type="molecule type" value="Genomic_DNA"/>
</dbReference>
<dbReference type="InterPro" id="IPR000182">
    <property type="entry name" value="GNAT_dom"/>
</dbReference>
<organism evidence="2 3">
    <name type="scientific">Nocardia jiangxiensis</name>
    <dbReference type="NCBI Taxonomy" id="282685"/>
    <lineage>
        <taxon>Bacteria</taxon>
        <taxon>Bacillati</taxon>
        <taxon>Actinomycetota</taxon>
        <taxon>Actinomycetes</taxon>
        <taxon>Mycobacteriales</taxon>
        <taxon>Nocardiaceae</taxon>
        <taxon>Nocardia</taxon>
    </lineage>
</organism>
<gene>
    <name evidence="2" type="ORF">ACFYXQ_21810</name>
</gene>
<evidence type="ECO:0000313" key="2">
    <source>
        <dbReference type="EMBL" id="MFF3570418.1"/>
    </source>
</evidence>
<dbReference type="PROSITE" id="PS51186">
    <property type="entry name" value="GNAT"/>
    <property type="match status" value="1"/>
</dbReference>
<dbReference type="InterPro" id="IPR016181">
    <property type="entry name" value="Acyl_CoA_acyltransferase"/>
</dbReference>
<feature type="domain" description="N-acetyltransferase" evidence="1">
    <location>
        <begin position="108"/>
        <end position="202"/>
    </location>
</feature>
<keyword evidence="2" id="KW-0012">Acyltransferase</keyword>
<name>A0ABW6S297_9NOCA</name>
<dbReference type="CDD" id="cd04301">
    <property type="entry name" value="NAT_SF"/>
    <property type="match status" value="1"/>
</dbReference>
<dbReference type="SUPFAM" id="SSF55729">
    <property type="entry name" value="Acyl-CoA N-acyltransferases (Nat)"/>
    <property type="match status" value="1"/>
</dbReference>
<dbReference type="Proteomes" id="UP001601992">
    <property type="component" value="Unassembled WGS sequence"/>
</dbReference>
<evidence type="ECO:0000259" key="1">
    <source>
        <dbReference type="PROSITE" id="PS51186"/>
    </source>
</evidence>